<organism evidence="6 7">
    <name type="scientific">Bombiscardovia coagulans</name>
    <dbReference type="NCBI Taxonomy" id="686666"/>
    <lineage>
        <taxon>Bacteria</taxon>
        <taxon>Bacillati</taxon>
        <taxon>Actinomycetota</taxon>
        <taxon>Actinomycetes</taxon>
        <taxon>Bifidobacteriales</taxon>
        <taxon>Bifidobacteriaceae</taxon>
        <taxon>Bombiscardovia</taxon>
    </lineage>
</organism>
<dbReference type="Gene3D" id="3.40.50.300">
    <property type="entry name" value="P-loop containing nucleotide triphosphate hydrolases"/>
    <property type="match status" value="1"/>
</dbReference>
<keyword evidence="6" id="KW-0131">Cell cycle</keyword>
<feature type="transmembrane region" description="Helical" evidence="4">
    <location>
        <begin position="29"/>
        <end position="56"/>
    </location>
</feature>
<keyword evidence="4" id="KW-0472">Membrane</keyword>
<accession>A0A261ESN2</accession>
<keyword evidence="6" id="KW-0132">Cell division</keyword>
<dbReference type="InterPro" id="IPR002543">
    <property type="entry name" value="FtsK_dom"/>
</dbReference>
<protein>
    <submittedName>
        <fullName evidence="6">Cell division protein FtsK</fullName>
    </submittedName>
</protein>
<evidence type="ECO:0000313" key="7">
    <source>
        <dbReference type="Proteomes" id="UP000216004"/>
    </source>
</evidence>
<feature type="transmembrane region" description="Helical" evidence="4">
    <location>
        <begin position="107"/>
        <end position="125"/>
    </location>
</feature>
<comment type="caution">
    <text evidence="6">The sequence shown here is derived from an EMBL/GenBank/DDBJ whole genome shotgun (WGS) entry which is preliminary data.</text>
</comment>
<keyword evidence="2 3" id="KW-0067">ATP-binding</keyword>
<keyword evidence="7" id="KW-1185">Reference proteome</keyword>
<dbReference type="InterPro" id="IPR050206">
    <property type="entry name" value="FtsK/SpoIIIE/SftA"/>
</dbReference>
<dbReference type="RefSeq" id="WP_094722428.1">
    <property type="nucleotide sequence ID" value="NZ_MWWS01000004.1"/>
</dbReference>
<reference evidence="6 7" key="1">
    <citation type="journal article" date="2017" name="BMC Genomics">
        <title>Comparative genomic and phylogenomic analyses of the Bifidobacteriaceae family.</title>
        <authorList>
            <person name="Lugli G.A."/>
            <person name="Milani C."/>
            <person name="Turroni F."/>
            <person name="Duranti S."/>
            <person name="Mancabelli L."/>
            <person name="Mangifesta M."/>
            <person name="Ferrario C."/>
            <person name="Modesto M."/>
            <person name="Mattarelli P."/>
            <person name="Jiri K."/>
            <person name="van Sinderen D."/>
            <person name="Ventura M."/>
        </authorList>
    </citation>
    <scope>NUCLEOTIDE SEQUENCE [LARGE SCALE GENOMIC DNA]</scope>
    <source>
        <strain evidence="6 7">DSM 22924</strain>
    </source>
</reference>
<sequence length="1103" mass="122174">MGRTYKRQANRRTKQQTPVVVSYHTPIRIITIIVSILLIMFGLPGMLLNSIGFWFASVMARKPELTGFDAWRQPEPSSPREQRALHSYRKAKAWFARWQDFDPRSPIFMWTVGVGATFASLQYLFAWYTNTTNTLWMTWWSLTGTMIGTSLFLAAWIGAKHTSMTRTHCTFRPVKWTKSRSTQCLGFALAGILASLLVWALTGCWPFLVGLPCLLTPIPITHSWKAARSQFTADIESATMLDRWIQQVKKPSFRSRPMMVTQTQTSPSGERMFLISVSHPNEWVNQATRDDLRPYANSENLDLAFVFHGDDKLHALANIAPLQTPDPIALTSNKVSLMVRCNMETARLGFNYATWPGSSILLPVGYSDSKAAAFVWKIKGPQPDWMQVQSSWLRGSTDGELGDWGSLIGLHMIVDPSYTHGWVYRGEIENISFDDDKAARYRFQQFSTTTDTKHYLSLISNHERDLDTWDNALKTVKLPPPVAILYDNAERFETQDWALQVTPMGISQQGGFQATDYMSIDLRPAMGDSTIADVLGMPNATVRDSWYTRYFRFVQSVPAVNPRIPTVLRSVRGSSAAHALLAQVIASRAFASILKRPALVGKPEQMSNTDEWTLWRIPVELTGGVTPADARRAQPRLKSMMGADIALWQWLDASHVILWAGNQCPTQTNQWRYPQCAKQAVKLLLDDAWAQAGATTKDGRSITTISYAPAKGTLKKAVFTIPAGLPPDKVESCVDGFCSNAGFSYSKTLPSAQAGQSIMLVSERMPLPEYVEANWNTITGESLQLPFGVLDDGSTAVWNPHDTPHLLASGTTGSGKSSVSLTLVQAALRQGIQVAVTDPNKGANDFRPIRDKLIAFEDTLEGCCALTSWAVSQMRYRVQLITEHGGGDYDSLPEAIKPPRLLIQIDEFNSLLVKDKSKTANPLGDPEIDNQNTLTDWSNGIRTKIGFNVSTLLTQARSAGIMLLLGAQQLNAGDLDLLPQASTAKSMLGRIFLGNGNTAGNVSQNNVREANRLLRQSARNGGMPKGRGLYERMGRSVDMVQCWYSGQGEALAHSCSQLPDAKPVDLSSYMPAKPELVGVVTPADNDRVQVSLTSTTDDWILDD</sequence>
<dbReference type="GO" id="GO:0051301">
    <property type="term" value="P:cell division"/>
    <property type="evidence" value="ECO:0007669"/>
    <property type="project" value="UniProtKB-KW"/>
</dbReference>
<dbReference type="CDD" id="cd01127">
    <property type="entry name" value="TrwB_TraG_TraD_VirD4"/>
    <property type="match status" value="1"/>
</dbReference>
<evidence type="ECO:0000256" key="1">
    <source>
        <dbReference type="ARBA" id="ARBA00022741"/>
    </source>
</evidence>
<dbReference type="PANTHER" id="PTHR22683">
    <property type="entry name" value="SPORULATION PROTEIN RELATED"/>
    <property type="match status" value="1"/>
</dbReference>
<feature type="binding site" evidence="3">
    <location>
        <begin position="810"/>
        <end position="817"/>
    </location>
    <ligand>
        <name>ATP</name>
        <dbReference type="ChEBI" id="CHEBI:30616"/>
    </ligand>
</feature>
<keyword evidence="4" id="KW-0812">Transmembrane</keyword>
<evidence type="ECO:0000256" key="4">
    <source>
        <dbReference type="SAM" id="Phobius"/>
    </source>
</evidence>
<evidence type="ECO:0000256" key="2">
    <source>
        <dbReference type="ARBA" id="ARBA00022840"/>
    </source>
</evidence>
<gene>
    <name evidence="6" type="ORF">BOCO_0381</name>
</gene>
<keyword evidence="4" id="KW-1133">Transmembrane helix</keyword>
<evidence type="ECO:0000256" key="3">
    <source>
        <dbReference type="PROSITE-ProRule" id="PRU00289"/>
    </source>
</evidence>
<dbReference type="SUPFAM" id="SSF52540">
    <property type="entry name" value="P-loop containing nucleoside triphosphate hydrolases"/>
    <property type="match status" value="1"/>
</dbReference>
<dbReference type="EMBL" id="MWWS01000004">
    <property type="protein sequence ID" value="OZG49864.1"/>
    <property type="molecule type" value="Genomic_DNA"/>
</dbReference>
<dbReference type="OrthoDB" id="5083868at2"/>
<dbReference type="Proteomes" id="UP000216004">
    <property type="component" value="Unassembled WGS sequence"/>
</dbReference>
<feature type="domain" description="FtsK" evidence="5">
    <location>
        <begin position="793"/>
        <end position="1002"/>
    </location>
</feature>
<dbReference type="PANTHER" id="PTHR22683:SF41">
    <property type="entry name" value="DNA TRANSLOCASE FTSK"/>
    <property type="match status" value="1"/>
</dbReference>
<dbReference type="InterPro" id="IPR027417">
    <property type="entry name" value="P-loop_NTPase"/>
</dbReference>
<dbReference type="GO" id="GO:0005524">
    <property type="term" value="F:ATP binding"/>
    <property type="evidence" value="ECO:0007669"/>
    <property type="project" value="UniProtKB-UniRule"/>
</dbReference>
<evidence type="ECO:0000259" key="5">
    <source>
        <dbReference type="PROSITE" id="PS50901"/>
    </source>
</evidence>
<evidence type="ECO:0000313" key="6">
    <source>
        <dbReference type="EMBL" id="OZG49864.1"/>
    </source>
</evidence>
<proteinExistence type="predicted"/>
<dbReference type="PROSITE" id="PS50901">
    <property type="entry name" value="FTSK"/>
    <property type="match status" value="1"/>
</dbReference>
<name>A0A261ESN2_9BIFI</name>
<dbReference type="GO" id="GO:0003677">
    <property type="term" value="F:DNA binding"/>
    <property type="evidence" value="ECO:0007669"/>
    <property type="project" value="InterPro"/>
</dbReference>
<dbReference type="AlphaFoldDB" id="A0A261ESN2"/>
<feature type="transmembrane region" description="Helical" evidence="4">
    <location>
        <begin position="137"/>
        <end position="157"/>
    </location>
</feature>
<feature type="transmembrane region" description="Helical" evidence="4">
    <location>
        <begin position="185"/>
        <end position="208"/>
    </location>
</feature>
<keyword evidence="1 3" id="KW-0547">Nucleotide-binding</keyword>